<keyword evidence="11" id="KW-0472">Membrane</keyword>
<comment type="catalytic activity">
    <reaction evidence="10">
        <text>an acyl-CoA + a 1,2-diacyl-sn-glycerol = a triacyl-sn-glycerol + CoA</text>
        <dbReference type="Rhea" id="RHEA:10868"/>
        <dbReference type="ChEBI" id="CHEBI:17815"/>
        <dbReference type="ChEBI" id="CHEBI:57287"/>
        <dbReference type="ChEBI" id="CHEBI:58342"/>
        <dbReference type="ChEBI" id="CHEBI:64615"/>
        <dbReference type="EC" id="2.3.1.20"/>
    </reaction>
</comment>
<keyword evidence="11" id="KW-0812">Transmembrane</keyword>
<comment type="pathway">
    <text evidence="4">Lipid metabolism.</text>
</comment>
<dbReference type="PANTHER" id="PTHR31650:SF34">
    <property type="entry name" value="O-ACYLTRANSFERASE WSD1-LIKE ISOFORM X1"/>
    <property type="match status" value="1"/>
</dbReference>
<organism evidence="14 15">
    <name type="scientific">Taxus chinensis</name>
    <name type="common">Chinese yew</name>
    <name type="synonym">Taxus wallichiana var. chinensis</name>
    <dbReference type="NCBI Taxonomy" id="29808"/>
    <lineage>
        <taxon>Eukaryota</taxon>
        <taxon>Viridiplantae</taxon>
        <taxon>Streptophyta</taxon>
        <taxon>Embryophyta</taxon>
        <taxon>Tracheophyta</taxon>
        <taxon>Spermatophyta</taxon>
        <taxon>Pinopsida</taxon>
        <taxon>Pinidae</taxon>
        <taxon>Conifers II</taxon>
        <taxon>Cupressales</taxon>
        <taxon>Taxaceae</taxon>
        <taxon>Taxus</taxon>
    </lineage>
</organism>
<dbReference type="OMA" id="SCMENAF"/>
<dbReference type="Pfam" id="PF06974">
    <property type="entry name" value="WS_DGAT_C"/>
    <property type="match status" value="1"/>
</dbReference>
<name>A0AA38LHI1_TAXCH</name>
<feature type="domain" description="O-acyltransferase WSD1 C-terminal" evidence="13">
    <location>
        <begin position="346"/>
        <end position="447"/>
    </location>
</feature>
<dbReference type="EMBL" id="JAHRHJ020000003">
    <property type="protein sequence ID" value="KAH9322745.1"/>
    <property type="molecule type" value="Genomic_DNA"/>
</dbReference>
<dbReference type="InterPro" id="IPR045034">
    <property type="entry name" value="O-acyltransferase_WSD1-like"/>
</dbReference>
<dbReference type="Pfam" id="PF03007">
    <property type="entry name" value="WS_DGAT_cat"/>
    <property type="match status" value="1"/>
</dbReference>
<evidence type="ECO:0008006" key="16">
    <source>
        <dbReference type="Google" id="ProtNLM"/>
    </source>
</evidence>
<evidence type="ECO:0000259" key="13">
    <source>
        <dbReference type="Pfam" id="PF06974"/>
    </source>
</evidence>
<dbReference type="InterPro" id="IPR004255">
    <property type="entry name" value="O-acyltransferase_WSD1_N"/>
</dbReference>
<gene>
    <name evidence="14" type="ORF">KI387_017384</name>
</gene>
<proteinExistence type="inferred from homology"/>
<feature type="domain" description="O-acyltransferase WSD1-like N-terminal" evidence="12">
    <location>
        <begin position="73"/>
        <end position="269"/>
    </location>
</feature>
<evidence type="ECO:0000256" key="2">
    <source>
        <dbReference type="ARBA" id="ARBA00004240"/>
    </source>
</evidence>
<dbReference type="SUPFAM" id="SSF52777">
    <property type="entry name" value="CoA-dependent acyltransferases"/>
    <property type="match status" value="1"/>
</dbReference>
<evidence type="ECO:0000256" key="8">
    <source>
        <dbReference type="ARBA" id="ARBA00024360"/>
    </source>
</evidence>
<evidence type="ECO:0000256" key="10">
    <source>
        <dbReference type="ARBA" id="ARBA00048109"/>
    </source>
</evidence>
<sequence length="448" mass="50415">MGKYDEEGVVGEAVSPSSQSLSTSIFSLCIQIILEFEQPVVDIDRSKKTLADALLPKNPRFSSILEEDEKGVLRWKKTTVNIDDHLFIPEFPPGHESYDSLVNEYISNLCITPFNHCRPLWEFHLLNHKTTKAQATLIIKVHHAIGDGISLMSALFSCVTRADNPTIPPTFPAFRKFNFIEAKGFKGNYDFSIFKYFGKLWYVVLVLWYTMVDVMDGLLRMMGWKEDSKLPIRGPPGVENLPVTISSTEFPLVDIKQIKTCIGATVNDVLTGIIFCGIQRYLQICLSTGEEQSILDAYEKRSKPNDTVIKQMQNLRVTSLAMINMRVLARLKNSEEMVNETTEVMWGNQFGFLHLSIPLKNVKNSLDFVKRAKCIIDRRKMSLGIFAIPKILGSLGRLKGAQALAKCAYNTIASTTMAISNMIGPMEKIAIDQNIIKRFSFFVSGAPH</sequence>
<evidence type="ECO:0000256" key="7">
    <source>
        <dbReference type="ARBA" id="ARBA00023315"/>
    </source>
</evidence>
<evidence type="ECO:0000259" key="12">
    <source>
        <dbReference type="Pfam" id="PF03007"/>
    </source>
</evidence>
<dbReference type="PANTHER" id="PTHR31650">
    <property type="entry name" value="O-ACYLTRANSFERASE (WSD1-LIKE) FAMILY PROTEIN"/>
    <property type="match status" value="1"/>
</dbReference>
<evidence type="ECO:0000256" key="5">
    <source>
        <dbReference type="ARBA" id="ARBA00022679"/>
    </source>
</evidence>
<dbReference type="GO" id="GO:0005789">
    <property type="term" value="C:endoplasmic reticulum membrane"/>
    <property type="evidence" value="ECO:0007669"/>
    <property type="project" value="UniProtKB-SubCell"/>
</dbReference>
<comment type="subcellular location">
    <subcellularLocation>
        <location evidence="1">Cell membrane</location>
        <topology evidence="1">Single-pass membrane protein</topology>
    </subcellularLocation>
    <subcellularLocation>
        <location evidence="2">Endoplasmic reticulum</location>
    </subcellularLocation>
</comment>
<dbReference type="AlphaFoldDB" id="A0AA38LHI1"/>
<evidence type="ECO:0000313" key="15">
    <source>
        <dbReference type="Proteomes" id="UP000824469"/>
    </source>
</evidence>
<keyword evidence="5" id="KW-0808">Transferase</keyword>
<evidence type="ECO:0000256" key="6">
    <source>
        <dbReference type="ARBA" id="ARBA00022824"/>
    </source>
</evidence>
<evidence type="ECO:0000313" key="14">
    <source>
        <dbReference type="EMBL" id="KAH9322745.1"/>
    </source>
</evidence>
<dbReference type="InterPro" id="IPR009721">
    <property type="entry name" value="O-acyltransferase_WSD1_C"/>
</dbReference>
<dbReference type="Proteomes" id="UP000824469">
    <property type="component" value="Unassembled WGS sequence"/>
</dbReference>
<accession>A0AA38LHI1</accession>
<feature type="transmembrane region" description="Helical" evidence="11">
    <location>
        <begin position="200"/>
        <end position="219"/>
    </location>
</feature>
<protein>
    <recommendedName>
        <fullName evidence="16">Diacylglycerol O-acyltransferase</fullName>
    </recommendedName>
</protein>
<dbReference type="GO" id="GO:0047196">
    <property type="term" value="F:long-chain-alcohol O-fatty-acyltransferase activity"/>
    <property type="evidence" value="ECO:0007669"/>
    <property type="project" value="UniProtKB-EC"/>
</dbReference>
<evidence type="ECO:0000256" key="4">
    <source>
        <dbReference type="ARBA" id="ARBA00005189"/>
    </source>
</evidence>
<keyword evidence="15" id="KW-1185">Reference proteome</keyword>
<comment type="similarity">
    <text evidence="8">In the N-terminal section; belongs to the long-chain O-acyltransferase family.</text>
</comment>
<comment type="pathway">
    <text evidence="3">Glycerolipid metabolism; triacylglycerol biosynthesis.</text>
</comment>
<keyword evidence="7" id="KW-0012">Acyltransferase</keyword>
<dbReference type="GO" id="GO:0005886">
    <property type="term" value="C:plasma membrane"/>
    <property type="evidence" value="ECO:0007669"/>
    <property type="project" value="UniProtKB-SubCell"/>
</dbReference>
<dbReference type="GO" id="GO:0004144">
    <property type="term" value="F:diacylglycerol O-acyltransferase activity"/>
    <property type="evidence" value="ECO:0007669"/>
    <property type="project" value="UniProtKB-EC"/>
</dbReference>
<dbReference type="GO" id="GO:0019432">
    <property type="term" value="P:triglyceride biosynthetic process"/>
    <property type="evidence" value="ECO:0007669"/>
    <property type="project" value="TreeGrafter"/>
</dbReference>
<evidence type="ECO:0000256" key="1">
    <source>
        <dbReference type="ARBA" id="ARBA00004162"/>
    </source>
</evidence>
<keyword evidence="6" id="KW-0256">Endoplasmic reticulum</keyword>
<reference evidence="14 15" key="1">
    <citation type="journal article" date="2021" name="Nat. Plants">
        <title>The Taxus genome provides insights into paclitaxel biosynthesis.</title>
        <authorList>
            <person name="Xiong X."/>
            <person name="Gou J."/>
            <person name="Liao Q."/>
            <person name="Li Y."/>
            <person name="Zhou Q."/>
            <person name="Bi G."/>
            <person name="Li C."/>
            <person name="Du R."/>
            <person name="Wang X."/>
            <person name="Sun T."/>
            <person name="Guo L."/>
            <person name="Liang H."/>
            <person name="Lu P."/>
            <person name="Wu Y."/>
            <person name="Zhang Z."/>
            <person name="Ro D.K."/>
            <person name="Shang Y."/>
            <person name="Huang S."/>
            <person name="Yan J."/>
        </authorList>
    </citation>
    <scope>NUCLEOTIDE SEQUENCE [LARGE SCALE GENOMIC DNA]</scope>
    <source>
        <strain evidence="14">Ta-2019</strain>
    </source>
</reference>
<keyword evidence="11" id="KW-1133">Transmembrane helix</keyword>
<feature type="non-terminal residue" evidence="14">
    <location>
        <position position="1"/>
    </location>
</feature>
<evidence type="ECO:0000256" key="9">
    <source>
        <dbReference type="ARBA" id="ARBA00047604"/>
    </source>
</evidence>
<comment type="catalytic activity">
    <reaction evidence="9">
        <text>a long chain fatty alcohol + a fatty acyl-CoA = a long-chain alcohol wax ester + CoA</text>
        <dbReference type="Rhea" id="RHEA:38443"/>
        <dbReference type="ChEBI" id="CHEBI:17135"/>
        <dbReference type="ChEBI" id="CHEBI:57287"/>
        <dbReference type="ChEBI" id="CHEBI:77636"/>
        <dbReference type="ChEBI" id="CHEBI:235323"/>
        <dbReference type="EC" id="2.3.1.75"/>
    </reaction>
</comment>
<evidence type="ECO:0000256" key="3">
    <source>
        <dbReference type="ARBA" id="ARBA00004771"/>
    </source>
</evidence>
<evidence type="ECO:0000256" key="11">
    <source>
        <dbReference type="SAM" id="Phobius"/>
    </source>
</evidence>
<comment type="caution">
    <text evidence="14">The sequence shown here is derived from an EMBL/GenBank/DDBJ whole genome shotgun (WGS) entry which is preliminary data.</text>
</comment>